<feature type="compositionally biased region" description="Basic and acidic residues" evidence="8">
    <location>
        <begin position="578"/>
        <end position="596"/>
    </location>
</feature>
<dbReference type="SMART" id="SM00360">
    <property type="entry name" value="RRM"/>
    <property type="match status" value="1"/>
</dbReference>
<dbReference type="Proteomes" id="UP001221142">
    <property type="component" value="Unassembled WGS sequence"/>
</dbReference>
<feature type="compositionally biased region" description="Low complexity" evidence="8">
    <location>
        <begin position="81"/>
        <end position="91"/>
    </location>
</feature>
<dbReference type="Gene3D" id="3.30.70.330">
    <property type="match status" value="1"/>
</dbReference>
<proteinExistence type="inferred from homology"/>
<protein>
    <recommendedName>
        <fullName evidence="4">Nucleolar protein 12</fullName>
    </recommendedName>
</protein>
<dbReference type="SUPFAM" id="SSF54928">
    <property type="entry name" value="RNA-binding domain, RBD"/>
    <property type="match status" value="1"/>
</dbReference>
<dbReference type="GO" id="GO:0019843">
    <property type="term" value="F:rRNA binding"/>
    <property type="evidence" value="ECO:0007669"/>
    <property type="project" value="TreeGrafter"/>
</dbReference>
<reference evidence="10" key="1">
    <citation type="submission" date="2023-03" db="EMBL/GenBank/DDBJ databases">
        <title>Massive genome expansion in bonnet fungi (Mycena s.s.) driven by repeated elements and novel gene families across ecological guilds.</title>
        <authorList>
            <consortium name="Lawrence Berkeley National Laboratory"/>
            <person name="Harder C.B."/>
            <person name="Miyauchi S."/>
            <person name="Viragh M."/>
            <person name="Kuo A."/>
            <person name="Thoen E."/>
            <person name="Andreopoulos B."/>
            <person name="Lu D."/>
            <person name="Skrede I."/>
            <person name="Drula E."/>
            <person name="Henrissat B."/>
            <person name="Morin E."/>
            <person name="Kohler A."/>
            <person name="Barry K."/>
            <person name="LaButti K."/>
            <person name="Morin E."/>
            <person name="Salamov A."/>
            <person name="Lipzen A."/>
            <person name="Mereny Z."/>
            <person name="Hegedus B."/>
            <person name="Baldrian P."/>
            <person name="Stursova M."/>
            <person name="Weitz H."/>
            <person name="Taylor A."/>
            <person name="Grigoriev I.V."/>
            <person name="Nagy L.G."/>
            <person name="Martin F."/>
            <person name="Kauserud H."/>
        </authorList>
    </citation>
    <scope>NUCLEOTIDE SEQUENCE</scope>
    <source>
        <strain evidence="10">9284</strain>
    </source>
</reference>
<evidence type="ECO:0000256" key="2">
    <source>
        <dbReference type="ARBA" id="ARBA00004604"/>
    </source>
</evidence>
<evidence type="ECO:0000256" key="1">
    <source>
        <dbReference type="ARBA" id="ARBA00002475"/>
    </source>
</evidence>
<evidence type="ECO:0000256" key="5">
    <source>
        <dbReference type="ARBA" id="ARBA00022884"/>
    </source>
</evidence>
<dbReference type="EMBL" id="JARKIF010000002">
    <property type="protein sequence ID" value="KAJ7647877.1"/>
    <property type="molecule type" value="Genomic_DNA"/>
</dbReference>
<feature type="region of interest" description="Disordered" evidence="8">
    <location>
        <begin position="246"/>
        <end position="289"/>
    </location>
</feature>
<evidence type="ECO:0000256" key="4">
    <source>
        <dbReference type="ARBA" id="ARBA00015520"/>
    </source>
</evidence>
<sequence length="603" mass="64948">MSLSSLLLPKKIDKELDALFKANPVPPRNPATVIHAPVPGSSAPPAKKKRKLDNVDAVPIVSEAEAKKAKLSKAAEKKTPKLSPKTTPKATKQPKKSKRAETAQNGDASEDLDEDEDDSDLENAYLGKKGKRAPPKKSEDEEMSDAEEQAVSAEESEDDPDAPPPVHESLTKRMRTKPTKKEKIVPDGETSTQRDARTVFVGGLAAEIAQNKSMQKQLSRHLLSFLPLGSKVKIESTRFRSVAFRDPTSSNAHSSDNHASARASTWRQSGGGKEKEKDEDAEAAGGDKQYLTPAQKKKILFIQGAIHPEAQSVNAYVVLAHHSTEEGEEDTPYRAAAHMARAANASSFSQRSLRVDLCASISGPGAEVDEGAVGDPKRSVFVGNLDFGAREDDVREFFEGVVAGERGPAPSAASGDAEDATTGRWVIGVRLVRDRDTQLGKGFGYVRFSDRECVDEILALVKTEDGQMKLKFAKRLLRVQRCRAVGSAAKSTPSTITATTATKGDRKPHLPPAKRGDPALGARIAHLDKDARKVAKKADAARAERRAEKKRKMRTGPSPAAAKVKAVTAGGGKGVGGRKGEKGFGKGKERERERKVRVSKHGK</sequence>
<keyword evidence="5 7" id="KW-0694">RNA-binding</keyword>
<organism evidence="10 11">
    <name type="scientific">Roridomyces roridus</name>
    <dbReference type="NCBI Taxonomy" id="1738132"/>
    <lineage>
        <taxon>Eukaryota</taxon>
        <taxon>Fungi</taxon>
        <taxon>Dikarya</taxon>
        <taxon>Basidiomycota</taxon>
        <taxon>Agaricomycotina</taxon>
        <taxon>Agaricomycetes</taxon>
        <taxon>Agaricomycetidae</taxon>
        <taxon>Agaricales</taxon>
        <taxon>Marasmiineae</taxon>
        <taxon>Mycenaceae</taxon>
        <taxon>Roridomyces</taxon>
    </lineage>
</organism>
<dbReference type="PANTHER" id="PTHR23236:SF25">
    <property type="entry name" value="RNA-BINDING PROTEIN 34"/>
    <property type="match status" value="1"/>
</dbReference>
<comment type="similarity">
    <text evidence="3">Belongs to the RRM RBM34 family.</text>
</comment>
<keyword evidence="11" id="KW-1185">Reference proteome</keyword>
<dbReference type="InterPro" id="IPR035979">
    <property type="entry name" value="RBD_domain_sf"/>
</dbReference>
<dbReference type="PANTHER" id="PTHR23236">
    <property type="entry name" value="EUKARYOTIC TRANSLATION INITIATION FACTOR 4B/4H"/>
    <property type="match status" value="1"/>
</dbReference>
<gene>
    <name evidence="10" type="ORF">FB45DRAFT_894664</name>
</gene>
<dbReference type="GO" id="GO:0005730">
    <property type="term" value="C:nucleolus"/>
    <property type="evidence" value="ECO:0007669"/>
    <property type="project" value="UniProtKB-SubCell"/>
</dbReference>
<evidence type="ECO:0000256" key="7">
    <source>
        <dbReference type="PROSITE-ProRule" id="PRU00176"/>
    </source>
</evidence>
<dbReference type="PROSITE" id="PS50102">
    <property type="entry name" value="RRM"/>
    <property type="match status" value="1"/>
</dbReference>
<feature type="compositionally biased region" description="Basic and acidic residues" evidence="8">
    <location>
        <begin position="179"/>
        <end position="196"/>
    </location>
</feature>
<feature type="compositionally biased region" description="Basic and acidic residues" evidence="8">
    <location>
        <begin position="531"/>
        <end position="547"/>
    </location>
</feature>
<evidence type="ECO:0000313" key="10">
    <source>
        <dbReference type="EMBL" id="KAJ7647877.1"/>
    </source>
</evidence>
<evidence type="ECO:0000256" key="8">
    <source>
        <dbReference type="SAM" id="MobiDB-lite"/>
    </source>
</evidence>
<comment type="caution">
    <text evidence="10">The sequence shown here is derived from an EMBL/GenBank/DDBJ whole genome shotgun (WGS) entry which is preliminary data.</text>
</comment>
<evidence type="ECO:0000259" key="9">
    <source>
        <dbReference type="PROSITE" id="PS50102"/>
    </source>
</evidence>
<feature type="region of interest" description="Disordered" evidence="8">
    <location>
        <begin position="531"/>
        <end position="603"/>
    </location>
</feature>
<feature type="region of interest" description="Disordered" evidence="8">
    <location>
        <begin position="487"/>
        <end position="519"/>
    </location>
</feature>
<evidence type="ECO:0000256" key="3">
    <source>
        <dbReference type="ARBA" id="ARBA00007077"/>
    </source>
</evidence>
<comment type="subcellular location">
    <subcellularLocation>
        <location evidence="2">Nucleus</location>
        <location evidence="2">Nucleolus</location>
    </subcellularLocation>
</comment>
<feature type="domain" description="RRM" evidence="9">
    <location>
        <begin position="378"/>
        <end position="484"/>
    </location>
</feature>
<dbReference type="AlphaFoldDB" id="A0AAD7CGR2"/>
<feature type="compositionally biased region" description="Acidic residues" evidence="8">
    <location>
        <begin position="140"/>
        <end position="161"/>
    </location>
</feature>
<accession>A0AAD7CGR2</accession>
<name>A0AAD7CGR2_9AGAR</name>
<feature type="compositionally biased region" description="Acidic residues" evidence="8">
    <location>
        <begin position="108"/>
        <end position="121"/>
    </location>
</feature>
<dbReference type="InterPro" id="IPR000504">
    <property type="entry name" value="RRM_dom"/>
</dbReference>
<feature type="compositionally biased region" description="Basic and acidic residues" evidence="8">
    <location>
        <begin position="64"/>
        <end position="79"/>
    </location>
</feature>
<evidence type="ECO:0000313" key="11">
    <source>
        <dbReference type="Proteomes" id="UP001221142"/>
    </source>
</evidence>
<keyword evidence="6" id="KW-0539">Nucleus</keyword>
<comment type="function">
    <text evidence="1">Involved in pre-25S rRNA processing.</text>
</comment>
<feature type="compositionally biased region" description="Low complexity" evidence="8">
    <location>
        <begin position="249"/>
        <end position="264"/>
    </location>
</feature>
<feature type="region of interest" description="Disordered" evidence="8">
    <location>
        <begin position="23"/>
        <end position="196"/>
    </location>
</feature>
<evidence type="ECO:0000256" key="6">
    <source>
        <dbReference type="ARBA" id="ARBA00023242"/>
    </source>
</evidence>
<feature type="compositionally biased region" description="Low complexity" evidence="8">
    <location>
        <begin position="487"/>
        <end position="502"/>
    </location>
</feature>
<dbReference type="InterPro" id="IPR012677">
    <property type="entry name" value="Nucleotide-bd_a/b_plait_sf"/>
</dbReference>
<dbReference type="GO" id="GO:0000463">
    <property type="term" value="P:maturation of LSU-rRNA from tricistronic rRNA transcript (SSU-rRNA, 5.8S rRNA, LSU-rRNA)"/>
    <property type="evidence" value="ECO:0007669"/>
    <property type="project" value="TreeGrafter"/>
</dbReference>